<feature type="compositionally biased region" description="Basic and acidic residues" evidence="5">
    <location>
        <begin position="259"/>
        <end position="271"/>
    </location>
</feature>
<dbReference type="AlphaFoldDB" id="A0A9X1NAZ1"/>
<dbReference type="PANTHER" id="PTHR43179">
    <property type="entry name" value="RHAMNOSYLTRANSFERASE WBBL"/>
    <property type="match status" value="1"/>
</dbReference>
<feature type="region of interest" description="Disordered" evidence="5">
    <location>
        <begin position="249"/>
        <end position="271"/>
    </location>
</feature>
<name>A0A9X1NAZ1_9ACTN</name>
<reference evidence="8" key="1">
    <citation type="submission" date="2021-11" db="EMBL/GenBank/DDBJ databases">
        <title>Streptomyces corallinus and Kineosporia corallina sp. nov., two new coral-derived marine actinobacteria.</title>
        <authorList>
            <person name="Buangrab K."/>
            <person name="Sutthacheep M."/>
            <person name="Yeemin T."/>
            <person name="Harunari E."/>
            <person name="Igarashi Y."/>
            <person name="Sripreechasak P."/>
            <person name="Kanchanasin P."/>
            <person name="Tanasupawat S."/>
            <person name="Phongsopitanun W."/>
        </authorList>
    </citation>
    <scope>NUCLEOTIDE SEQUENCE</scope>
    <source>
        <strain evidence="8">JCM 31032</strain>
    </source>
</reference>
<sequence>MICLPDGRYVVPGNRWDLVTAAHPRPFLSVIVPYYQGERQLAMLLEGLRLQSYPRSRFEVIVADDGSPQPLTLDACSLDVRVVRQEDLGFRAAAARNLAVRSARGQVLVFLDQDTIPTTGYLEAISRLPSLVPDALVVGRREHADLAGWTPLEVRDWINGHGPAPRELGAPEWLSRGYRDSSDLLRADSSSYQYVISAVMCCSAQLFSEIGGFDESFRHYGGEDWEFAFRAWNAGAVLAHEPAAVAWHDGPDWAGRSSPDSRRQEKEEEKRALLERIPPEDVSRGEYPANLLLSLNGPVSPRLLQALLACRLNVAVYPDGETPGRLARSRARYQATFHGEAPSDDLVALLQDAVDQLRENTVGEVRFGRLLVRSSRVLGRVARWQHALPGRDLMAELFRR</sequence>
<keyword evidence="9" id="KW-1185">Reference proteome</keyword>
<gene>
    <name evidence="8" type="ORF">LR394_06375</name>
</gene>
<keyword evidence="3 8" id="KW-0328">Glycosyltransferase</keyword>
<evidence type="ECO:0000256" key="2">
    <source>
        <dbReference type="ARBA" id="ARBA00006739"/>
    </source>
</evidence>
<dbReference type="PANTHER" id="PTHR43179:SF12">
    <property type="entry name" value="GALACTOFURANOSYLTRANSFERASE GLFT2"/>
    <property type="match status" value="1"/>
</dbReference>
<comment type="similarity">
    <text evidence="2">Belongs to the glycosyltransferase 2 family.</text>
</comment>
<dbReference type="EMBL" id="JAJOMB010000003">
    <property type="protein sequence ID" value="MCD5310514.1"/>
    <property type="molecule type" value="Genomic_DNA"/>
</dbReference>
<evidence type="ECO:0000256" key="1">
    <source>
        <dbReference type="ARBA" id="ARBA00004776"/>
    </source>
</evidence>
<accession>A0A9X1NAZ1</accession>
<protein>
    <submittedName>
        <fullName evidence="8">Glycosyltransferase</fullName>
        <ecNumber evidence="8">2.4.-.-</ecNumber>
    </submittedName>
</protein>
<dbReference type="Pfam" id="PF00535">
    <property type="entry name" value="Glycos_transf_2"/>
    <property type="match status" value="1"/>
</dbReference>
<keyword evidence="4 8" id="KW-0808">Transferase</keyword>
<dbReference type="Pfam" id="PF02709">
    <property type="entry name" value="Glyco_transf_7C"/>
    <property type="match status" value="1"/>
</dbReference>
<dbReference type="InterPro" id="IPR027791">
    <property type="entry name" value="Galactosyl_T_C"/>
</dbReference>
<dbReference type="EC" id="2.4.-.-" evidence="8"/>
<evidence type="ECO:0000256" key="5">
    <source>
        <dbReference type="SAM" id="MobiDB-lite"/>
    </source>
</evidence>
<evidence type="ECO:0000313" key="8">
    <source>
        <dbReference type="EMBL" id="MCD5310514.1"/>
    </source>
</evidence>
<evidence type="ECO:0000313" key="9">
    <source>
        <dbReference type="Proteomes" id="UP001138997"/>
    </source>
</evidence>
<feature type="domain" description="Galactosyltransferase C-terminal" evidence="7">
    <location>
        <begin position="191"/>
        <end position="236"/>
    </location>
</feature>
<organism evidence="8 9">
    <name type="scientific">Kineosporia babensis</name>
    <dbReference type="NCBI Taxonomy" id="499548"/>
    <lineage>
        <taxon>Bacteria</taxon>
        <taxon>Bacillati</taxon>
        <taxon>Actinomycetota</taxon>
        <taxon>Actinomycetes</taxon>
        <taxon>Kineosporiales</taxon>
        <taxon>Kineosporiaceae</taxon>
        <taxon>Kineosporia</taxon>
    </lineage>
</organism>
<evidence type="ECO:0000256" key="4">
    <source>
        <dbReference type="ARBA" id="ARBA00022679"/>
    </source>
</evidence>
<dbReference type="SUPFAM" id="SSF53448">
    <property type="entry name" value="Nucleotide-diphospho-sugar transferases"/>
    <property type="match status" value="1"/>
</dbReference>
<dbReference type="Proteomes" id="UP001138997">
    <property type="component" value="Unassembled WGS sequence"/>
</dbReference>
<comment type="caution">
    <text evidence="8">The sequence shown here is derived from an EMBL/GenBank/DDBJ whole genome shotgun (WGS) entry which is preliminary data.</text>
</comment>
<dbReference type="GO" id="GO:0016757">
    <property type="term" value="F:glycosyltransferase activity"/>
    <property type="evidence" value="ECO:0007669"/>
    <property type="project" value="UniProtKB-KW"/>
</dbReference>
<proteinExistence type="inferred from homology"/>
<evidence type="ECO:0000259" key="7">
    <source>
        <dbReference type="Pfam" id="PF02709"/>
    </source>
</evidence>
<feature type="domain" description="Glycosyltransferase 2-like" evidence="6">
    <location>
        <begin position="29"/>
        <end position="128"/>
    </location>
</feature>
<comment type="pathway">
    <text evidence="1">Cell wall biogenesis; cell wall polysaccharide biosynthesis.</text>
</comment>
<dbReference type="RefSeq" id="WP_231439473.1">
    <property type="nucleotide sequence ID" value="NZ_JAJOMB010000003.1"/>
</dbReference>
<dbReference type="Gene3D" id="3.90.550.10">
    <property type="entry name" value="Spore Coat Polysaccharide Biosynthesis Protein SpsA, Chain A"/>
    <property type="match status" value="1"/>
</dbReference>
<evidence type="ECO:0000256" key="3">
    <source>
        <dbReference type="ARBA" id="ARBA00022676"/>
    </source>
</evidence>
<evidence type="ECO:0000259" key="6">
    <source>
        <dbReference type="Pfam" id="PF00535"/>
    </source>
</evidence>
<dbReference type="InterPro" id="IPR001173">
    <property type="entry name" value="Glyco_trans_2-like"/>
</dbReference>
<dbReference type="InterPro" id="IPR029044">
    <property type="entry name" value="Nucleotide-diphossugar_trans"/>
</dbReference>